<evidence type="ECO:0000313" key="2">
    <source>
        <dbReference type="EMBL" id="STY17740.1"/>
    </source>
</evidence>
<dbReference type="RefSeq" id="WP_058473415.1">
    <property type="nucleotide sequence ID" value="NZ_CAAAIL010000005.1"/>
</dbReference>
<protein>
    <submittedName>
        <fullName evidence="2">Coenzyme F390 synthetase FtsA</fullName>
    </submittedName>
</protein>
<evidence type="ECO:0000313" key="1">
    <source>
        <dbReference type="EMBL" id="KTD51014.1"/>
    </source>
</evidence>
<dbReference type="OrthoDB" id="580775at2"/>
<reference evidence="2 4" key="2">
    <citation type="submission" date="2018-06" db="EMBL/GenBank/DDBJ databases">
        <authorList>
            <consortium name="Pathogen Informatics"/>
            <person name="Doyle S."/>
        </authorList>
    </citation>
    <scope>NUCLEOTIDE SEQUENCE [LARGE SCALE GENOMIC DNA]</scope>
    <source>
        <strain evidence="2 4">NCTC12376</strain>
    </source>
</reference>
<keyword evidence="3" id="KW-1185">Reference proteome</keyword>
<dbReference type="InterPro" id="IPR012685">
    <property type="entry name" value="CHP02304_F390_synth-rel"/>
</dbReference>
<dbReference type="EMBL" id="LNYR01000012">
    <property type="protein sequence ID" value="KTD51014.1"/>
    <property type="molecule type" value="Genomic_DNA"/>
</dbReference>
<dbReference type="NCBIfam" id="TIGR02304">
    <property type="entry name" value="aden_form_hyp"/>
    <property type="match status" value="1"/>
</dbReference>
<accession>A0A378L0W9</accession>
<dbReference type="InterPro" id="IPR053158">
    <property type="entry name" value="CapK_Type1_Caps_Biosynth"/>
</dbReference>
<proteinExistence type="predicted"/>
<dbReference type="InterPro" id="IPR042099">
    <property type="entry name" value="ANL_N_sf"/>
</dbReference>
<dbReference type="Gene3D" id="3.40.50.12780">
    <property type="entry name" value="N-terminal domain of ligase-like"/>
    <property type="match status" value="1"/>
</dbReference>
<evidence type="ECO:0000313" key="4">
    <source>
        <dbReference type="Proteomes" id="UP000254230"/>
    </source>
</evidence>
<dbReference type="Proteomes" id="UP000054639">
    <property type="component" value="Unassembled WGS sequence"/>
</dbReference>
<dbReference type="PANTHER" id="PTHR36932">
    <property type="entry name" value="CAPSULAR POLYSACCHARIDE BIOSYNTHESIS PROTEIN"/>
    <property type="match status" value="1"/>
</dbReference>
<name>A0A378L0W9_9GAMM</name>
<sequence>MIFRIVYYYFKTLILQRSFKSREQLLRYQQKKFKALVKNTLSKSPFYKEYLDKPFEQWPIINKKIMMEHFDSINTAGIKMNDALNLALKAEQSRDFTALIDNIAVGLSSGTTSQRGLFLVSSKERSMWAGILLAKVLPSGLKTHERIAFFLRANNKLYMTLNKSKKIQFTFFDLLEDFDTQIERLNALQPTILSAPASVLVALSKQINRLTISPKKIYSVAEVLDKYDEAIIQNAFKCEVSQVYQCTEGFLAVSDKRTNRLTMNEEFLIIEKEWLDEHRFIPIITDLLRTTQPMIRYRLDDVLIDDQSGHLFTQLSAIEGRVGDICYGVKEDKVIPVFADIIRQQMASFHFIFDDYRIIQRGLNDFNIQTLPELKEKEALILHLNQLFLSKNCTPPVWTWSQFVHNPKGVKTRRIQCLLDVKPLMSV</sequence>
<dbReference type="STRING" id="45072.Lqua_1241"/>
<gene>
    <name evidence="1" type="ORF">Lqua_1241</name>
    <name evidence="2" type="ORF">NCTC12376_01553</name>
</gene>
<reference evidence="1 3" key="1">
    <citation type="submission" date="2015-11" db="EMBL/GenBank/DDBJ databases">
        <title>Genomic analysis of 38 Legionella species identifies large and diverse effector repertoires.</title>
        <authorList>
            <person name="Burstein D."/>
            <person name="Amaro F."/>
            <person name="Zusman T."/>
            <person name="Lifshitz Z."/>
            <person name="Cohen O."/>
            <person name="Gilbert J.A."/>
            <person name="Pupko T."/>
            <person name="Shuman H.A."/>
            <person name="Segal G."/>
        </authorList>
    </citation>
    <scope>NUCLEOTIDE SEQUENCE [LARGE SCALE GENOMIC DNA]</scope>
    <source>
        <strain evidence="1 3">ATCC 49507</strain>
    </source>
</reference>
<dbReference type="AlphaFoldDB" id="A0A378L0W9"/>
<dbReference type="EMBL" id="UGOW01000001">
    <property type="protein sequence ID" value="STY17740.1"/>
    <property type="molecule type" value="Genomic_DNA"/>
</dbReference>
<dbReference type="Proteomes" id="UP000254230">
    <property type="component" value="Unassembled WGS sequence"/>
</dbReference>
<evidence type="ECO:0000313" key="3">
    <source>
        <dbReference type="Proteomes" id="UP000054639"/>
    </source>
</evidence>
<organism evidence="2 4">
    <name type="scientific">Legionella quateirensis</name>
    <dbReference type="NCBI Taxonomy" id="45072"/>
    <lineage>
        <taxon>Bacteria</taxon>
        <taxon>Pseudomonadati</taxon>
        <taxon>Pseudomonadota</taxon>
        <taxon>Gammaproteobacteria</taxon>
        <taxon>Legionellales</taxon>
        <taxon>Legionellaceae</taxon>
        <taxon>Legionella</taxon>
    </lineage>
</organism>
<dbReference type="PANTHER" id="PTHR36932:SF1">
    <property type="entry name" value="CAPSULAR POLYSACCHARIDE BIOSYNTHESIS PROTEIN"/>
    <property type="match status" value="1"/>
</dbReference>